<keyword evidence="3" id="KW-1185">Reference proteome</keyword>
<gene>
    <name evidence="2" type="ORF">MUN80_25845</name>
</gene>
<organism evidence="2 3">
    <name type="scientific">Hymenobacter cellulosivorans</name>
    <dbReference type="NCBI Taxonomy" id="2932249"/>
    <lineage>
        <taxon>Bacteria</taxon>
        <taxon>Pseudomonadati</taxon>
        <taxon>Bacteroidota</taxon>
        <taxon>Cytophagia</taxon>
        <taxon>Cytophagales</taxon>
        <taxon>Hymenobacteraceae</taxon>
        <taxon>Hymenobacter</taxon>
    </lineage>
</organism>
<proteinExistence type="predicted"/>
<evidence type="ECO:0000313" key="3">
    <source>
        <dbReference type="Proteomes" id="UP000831785"/>
    </source>
</evidence>
<accession>A0ABY4FB36</accession>
<dbReference type="Proteomes" id="UP000831785">
    <property type="component" value="Chromosome"/>
</dbReference>
<protein>
    <submittedName>
        <fullName evidence="2">Uncharacterized protein</fullName>
    </submittedName>
</protein>
<dbReference type="EMBL" id="CP095049">
    <property type="protein sequence ID" value="UOQ53144.1"/>
    <property type="molecule type" value="Genomic_DNA"/>
</dbReference>
<feature type="signal peptide" evidence="1">
    <location>
        <begin position="1"/>
        <end position="22"/>
    </location>
</feature>
<feature type="chain" id="PRO_5047508455" evidence="1">
    <location>
        <begin position="23"/>
        <end position="90"/>
    </location>
</feature>
<sequence>MRRPFLLSLLALLMLFSTGSSRSLPPGSGGPDAKKWQQVDQLLKKDQTASAAKLVDELYRAARQRQDTPSTCGPCSISYACWRPKRKMPM</sequence>
<name>A0ABY4FB36_9BACT</name>
<dbReference type="RefSeq" id="WP_244717994.1">
    <property type="nucleotide sequence ID" value="NZ_CP095049.1"/>
</dbReference>
<evidence type="ECO:0000256" key="1">
    <source>
        <dbReference type="SAM" id="SignalP"/>
    </source>
</evidence>
<reference evidence="2 3" key="1">
    <citation type="submission" date="2022-04" db="EMBL/GenBank/DDBJ databases">
        <title>Hymenobacter sp. isolated from the air.</title>
        <authorList>
            <person name="Won M."/>
            <person name="Lee C.-M."/>
            <person name="Woen H.-Y."/>
            <person name="Kwon S.-W."/>
        </authorList>
    </citation>
    <scope>NUCLEOTIDE SEQUENCE [LARGE SCALE GENOMIC DNA]</scope>
    <source>
        <strain evidence="3">5116 S-27</strain>
    </source>
</reference>
<keyword evidence="1" id="KW-0732">Signal</keyword>
<evidence type="ECO:0000313" key="2">
    <source>
        <dbReference type="EMBL" id="UOQ53144.1"/>
    </source>
</evidence>